<name>A0A139WJ23_TRICA</name>
<dbReference type="AlphaFoldDB" id="A0A139WJ23"/>
<accession>A0A139WJ23</accession>
<keyword evidence="3" id="KW-1185">Reference proteome</keyword>
<sequence length="118" mass="13437">MRHIRGTSRTGQIAPEQVPAAYGPSGTRSEHFLTNRETITAPREAQLAFLIPTRADIDTMIAMDGPSVNRFLPRRVSTTLDVFRVPILPMKRAQTTQELLRFSRNSSFIPFQEQFFCQ</sequence>
<evidence type="ECO:0000256" key="1">
    <source>
        <dbReference type="SAM" id="MobiDB-lite"/>
    </source>
</evidence>
<evidence type="ECO:0000313" key="3">
    <source>
        <dbReference type="Proteomes" id="UP000007266"/>
    </source>
</evidence>
<feature type="region of interest" description="Disordered" evidence="1">
    <location>
        <begin position="1"/>
        <end position="29"/>
    </location>
</feature>
<dbReference type="EMBL" id="KQ971338">
    <property type="protein sequence ID" value="KYB27865.1"/>
    <property type="molecule type" value="Genomic_DNA"/>
</dbReference>
<dbReference type="InParanoid" id="A0A139WJ23"/>
<evidence type="ECO:0000313" key="2">
    <source>
        <dbReference type="EMBL" id="KYB27865.1"/>
    </source>
</evidence>
<reference evidence="2 3" key="2">
    <citation type="journal article" date="2010" name="Nucleic Acids Res.">
        <title>BeetleBase in 2010: revisions to provide comprehensive genomic information for Tribolium castaneum.</title>
        <authorList>
            <person name="Kim H.S."/>
            <person name="Murphy T."/>
            <person name="Xia J."/>
            <person name="Caragea D."/>
            <person name="Park Y."/>
            <person name="Beeman R.W."/>
            <person name="Lorenzen M.D."/>
            <person name="Butcher S."/>
            <person name="Manak J.R."/>
            <person name="Brown S.J."/>
        </authorList>
    </citation>
    <scope>GENOME REANNOTATION</scope>
    <source>
        <strain evidence="2 3">Georgia GA2</strain>
    </source>
</reference>
<gene>
    <name evidence="2" type="primary">AUGUSTUS-3.0.2_34649</name>
    <name evidence="2" type="ORF">TcasGA2_TC034649</name>
</gene>
<dbReference type="Proteomes" id="UP000007266">
    <property type="component" value="Linkage group 4"/>
</dbReference>
<reference evidence="2 3" key="1">
    <citation type="journal article" date="2008" name="Nature">
        <title>The genome of the model beetle and pest Tribolium castaneum.</title>
        <authorList>
            <consortium name="Tribolium Genome Sequencing Consortium"/>
            <person name="Richards S."/>
            <person name="Gibbs R.A."/>
            <person name="Weinstock G.M."/>
            <person name="Brown S.J."/>
            <person name="Denell R."/>
            <person name="Beeman R.W."/>
            <person name="Gibbs R."/>
            <person name="Beeman R.W."/>
            <person name="Brown S.J."/>
            <person name="Bucher G."/>
            <person name="Friedrich M."/>
            <person name="Grimmelikhuijzen C.J."/>
            <person name="Klingler M."/>
            <person name="Lorenzen M."/>
            <person name="Richards S."/>
            <person name="Roth S."/>
            <person name="Schroder R."/>
            <person name="Tautz D."/>
            <person name="Zdobnov E.M."/>
            <person name="Muzny D."/>
            <person name="Gibbs R.A."/>
            <person name="Weinstock G.M."/>
            <person name="Attaway T."/>
            <person name="Bell S."/>
            <person name="Buhay C.J."/>
            <person name="Chandrabose M.N."/>
            <person name="Chavez D."/>
            <person name="Clerk-Blankenburg K.P."/>
            <person name="Cree A."/>
            <person name="Dao M."/>
            <person name="Davis C."/>
            <person name="Chacko J."/>
            <person name="Dinh H."/>
            <person name="Dugan-Rocha S."/>
            <person name="Fowler G."/>
            <person name="Garner T.T."/>
            <person name="Garnes J."/>
            <person name="Gnirke A."/>
            <person name="Hawes A."/>
            <person name="Hernandez J."/>
            <person name="Hines S."/>
            <person name="Holder M."/>
            <person name="Hume J."/>
            <person name="Jhangiani S.N."/>
            <person name="Joshi V."/>
            <person name="Khan Z.M."/>
            <person name="Jackson L."/>
            <person name="Kovar C."/>
            <person name="Kowis A."/>
            <person name="Lee S."/>
            <person name="Lewis L.R."/>
            <person name="Margolis J."/>
            <person name="Morgan M."/>
            <person name="Nazareth L.V."/>
            <person name="Nguyen N."/>
            <person name="Okwuonu G."/>
            <person name="Parker D."/>
            <person name="Richards S."/>
            <person name="Ruiz S.J."/>
            <person name="Santibanez J."/>
            <person name="Savard J."/>
            <person name="Scherer S.E."/>
            <person name="Schneider B."/>
            <person name="Sodergren E."/>
            <person name="Tautz D."/>
            <person name="Vattahil S."/>
            <person name="Villasana D."/>
            <person name="White C.S."/>
            <person name="Wright R."/>
            <person name="Park Y."/>
            <person name="Beeman R.W."/>
            <person name="Lord J."/>
            <person name="Oppert B."/>
            <person name="Lorenzen M."/>
            <person name="Brown S."/>
            <person name="Wang L."/>
            <person name="Savard J."/>
            <person name="Tautz D."/>
            <person name="Richards S."/>
            <person name="Weinstock G."/>
            <person name="Gibbs R.A."/>
            <person name="Liu Y."/>
            <person name="Worley K."/>
            <person name="Weinstock G."/>
            <person name="Elsik C.G."/>
            <person name="Reese J.T."/>
            <person name="Elhaik E."/>
            <person name="Landan G."/>
            <person name="Graur D."/>
            <person name="Arensburger P."/>
            <person name="Atkinson P."/>
            <person name="Beeman R.W."/>
            <person name="Beidler J."/>
            <person name="Brown S.J."/>
            <person name="Demuth J.P."/>
            <person name="Drury D.W."/>
            <person name="Du Y.Z."/>
            <person name="Fujiwara H."/>
            <person name="Lorenzen M."/>
            <person name="Maselli V."/>
            <person name="Osanai M."/>
            <person name="Park Y."/>
            <person name="Robertson H.M."/>
            <person name="Tu Z."/>
            <person name="Wang J.J."/>
            <person name="Wang S."/>
            <person name="Richards S."/>
            <person name="Song H."/>
            <person name="Zhang L."/>
            <person name="Sodergren E."/>
            <person name="Werner D."/>
            <person name="Stanke M."/>
            <person name="Morgenstern B."/>
            <person name="Solovyev V."/>
            <person name="Kosarev P."/>
            <person name="Brown G."/>
            <person name="Chen H.C."/>
            <person name="Ermolaeva O."/>
            <person name="Hlavina W."/>
            <person name="Kapustin Y."/>
            <person name="Kiryutin B."/>
            <person name="Kitts P."/>
            <person name="Maglott D."/>
            <person name="Pruitt K."/>
            <person name="Sapojnikov V."/>
            <person name="Souvorov A."/>
            <person name="Mackey A.J."/>
            <person name="Waterhouse R.M."/>
            <person name="Wyder S."/>
            <person name="Zdobnov E.M."/>
            <person name="Zdobnov E.M."/>
            <person name="Wyder S."/>
            <person name="Kriventseva E.V."/>
            <person name="Kadowaki T."/>
            <person name="Bork P."/>
            <person name="Aranda M."/>
            <person name="Bao R."/>
            <person name="Beermann A."/>
            <person name="Berns N."/>
            <person name="Bolognesi R."/>
            <person name="Bonneton F."/>
            <person name="Bopp D."/>
            <person name="Brown S.J."/>
            <person name="Bucher G."/>
            <person name="Butts T."/>
            <person name="Chaumot A."/>
            <person name="Denell R.E."/>
            <person name="Ferrier D.E."/>
            <person name="Friedrich M."/>
            <person name="Gordon C.M."/>
            <person name="Jindra M."/>
            <person name="Klingler M."/>
            <person name="Lan Q."/>
            <person name="Lattorff H.M."/>
            <person name="Laudet V."/>
            <person name="von Levetsow C."/>
            <person name="Liu Z."/>
            <person name="Lutz R."/>
            <person name="Lynch J.A."/>
            <person name="da Fonseca R.N."/>
            <person name="Posnien N."/>
            <person name="Reuter R."/>
            <person name="Roth S."/>
            <person name="Savard J."/>
            <person name="Schinko J.B."/>
            <person name="Schmitt C."/>
            <person name="Schoppmeier M."/>
            <person name="Schroder R."/>
            <person name="Shippy T.D."/>
            <person name="Simonnet F."/>
            <person name="Marques-Souza H."/>
            <person name="Tautz D."/>
            <person name="Tomoyasu Y."/>
            <person name="Trauner J."/>
            <person name="Van der Zee M."/>
            <person name="Vervoort M."/>
            <person name="Wittkopp N."/>
            <person name="Wimmer E.A."/>
            <person name="Yang X."/>
            <person name="Jones A.K."/>
            <person name="Sattelle D.B."/>
            <person name="Ebert P.R."/>
            <person name="Nelson D."/>
            <person name="Scott J.G."/>
            <person name="Beeman R.W."/>
            <person name="Muthukrishnan S."/>
            <person name="Kramer K.J."/>
            <person name="Arakane Y."/>
            <person name="Beeman R.W."/>
            <person name="Zhu Q."/>
            <person name="Hogenkamp D."/>
            <person name="Dixit R."/>
            <person name="Oppert B."/>
            <person name="Jiang H."/>
            <person name="Zou Z."/>
            <person name="Marshall J."/>
            <person name="Elpidina E."/>
            <person name="Vinokurov K."/>
            <person name="Oppert C."/>
            <person name="Zou Z."/>
            <person name="Evans J."/>
            <person name="Lu Z."/>
            <person name="Zhao P."/>
            <person name="Sumathipala N."/>
            <person name="Altincicek B."/>
            <person name="Vilcinskas A."/>
            <person name="Williams M."/>
            <person name="Hultmark D."/>
            <person name="Hetru C."/>
            <person name="Jiang H."/>
            <person name="Grimmelikhuijzen C.J."/>
            <person name="Hauser F."/>
            <person name="Cazzamali G."/>
            <person name="Williamson M."/>
            <person name="Park Y."/>
            <person name="Li B."/>
            <person name="Tanaka Y."/>
            <person name="Predel R."/>
            <person name="Neupert S."/>
            <person name="Schachtner J."/>
            <person name="Verleyen P."/>
            <person name="Raible F."/>
            <person name="Bork P."/>
            <person name="Friedrich M."/>
            <person name="Walden K.K."/>
            <person name="Robertson H.M."/>
            <person name="Angeli S."/>
            <person name="Foret S."/>
            <person name="Bucher G."/>
            <person name="Schuetz S."/>
            <person name="Maleszka R."/>
            <person name="Wimmer E.A."/>
            <person name="Beeman R.W."/>
            <person name="Lorenzen M."/>
            <person name="Tomoyasu Y."/>
            <person name="Miller S.C."/>
            <person name="Grossmann D."/>
            <person name="Bucher G."/>
        </authorList>
    </citation>
    <scope>NUCLEOTIDE SEQUENCE [LARGE SCALE GENOMIC DNA]</scope>
    <source>
        <strain evidence="2 3">Georgia GA2</strain>
    </source>
</reference>
<proteinExistence type="predicted"/>
<protein>
    <submittedName>
        <fullName evidence="2">Uncharacterized protein</fullName>
    </submittedName>
</protein>
<organism evidence="2 3">
    <name type="scientific">Tribolium castaneum</name>
    <name type="common">Red flour beetle</name>
    <dbReference type="NCBI Taxonomy" id="7070"/>
    <lineage>
        <taxon>Eukaryota</taxon>
        <taxon>Metazoa</taxon>
        <taxon>Ecdysozoa</taxon>
        <taxon>Arthropoda</taxon>
        <taxon>Hexapoda</taxon>
        <taxon>Insecta</taxon>
        <taxon>Pterygota</taxon>
        <taxon>Neoptera</taxon>
        <taxon>Endopterygota</taxon>
        <taxon>Coleoptera</taxon>
        <taxon>Polyphaga</taxon>
        <taxon>Cucujiformia</taxon>
        <taxon>Tenebrionidae</taxon>
        <taxon>Tenebrionidae incertae sedis</taxon>
        <taxon>Tribolium</taxon>
    </lineage>
</organism>